<dbReference type="InterPro" id="IPR037079">
    <property type="entry name" value="AF2212/PG0164-like_sf"/>
</dbReference>
<dbReference type="InterPro" id="IPR015018">
    <property type="entry name" value="DUF1905"/>
</dbReference>
<proteinExistence type="predicted"/>
<reference evidence="1" key="1">
    <citation type="submission" date="2020-05" db="EMBL/GenBank/DDBJ databases">
        <authorList>
            <person name="Chiriac C."/>
            <person name="Salcher M."/>
            <person name="Ghai R."/>
            <person name="Kavagutti S V."/>
        </authorList>
    </citation>
    <scope>NUCLEOTIDE SEQUENCE</scope>
</reference>
<evidence type="ECO:0000313" key="1">
    <source>
        <dbReference type="EMBL" id="CAB4637868.1"/>
    </source>
</evidence>
<organism evidence="1">
    <name type="scientific">freshwater metagenome</name>
    <dbReference type="NCBI Taxonomy" id="449393"/>
    <lineage>
        <taxon>unclassified sequences</taxon>
        <taxon>metagenomes</taxon>
        <taxon>ecological metagenomes</taxon>
    </lineage>
</organism>
<sequence length="95" mass="10686">MDFSFSAEMWEWRGPAPFYFLSLPVDLADEIKTAASLLSYGWGMIPVVATIRGRDFKTSMFSKNGTYVLPIKNEVRLPLKLAVDELIEVSLRLGA</sequence>
<dbReference type="Pfam" id="PF08922">
    <property type="entry name" value="DUF1905"/>
    <property type="match status" value="1"/>
</dbReference>
<protein>
    <submittedName>
        <fullName evidence="1">Unannotated protein</fullName>
    </submittedName>
</protein>
<gene>
    <name evidence="1" type="ORF">UFOPK2001_00957</name>
</gene>
<dbReference type="Gene3D" id="2.40.30.100">
    <property type="entry name" value="AF2212/PG0164-like"/>
    <property type="match status" value="1"/>
</dbReference>
<dbReference type="EMBL" id="CAEZVN010000108">
    <property type="protein sequence ID" value="CAB4637868.1"/>
    <property type="molecule type" value="Genomic_DNA"/>
</dbReference>
<dbReference type="AlphaFoldDB" id="A0A6J6JMX6"/>
<dbReference type="SUPFAM" id="SSF141694">
    <property type="entry name" value="AF2212/PG0164-like"/>
    <property type="match status" value="1"/>
</dbReference>
<accession>A0A6J6JMX6</accession>
<name>A0A6J6JMX6_9ZZZZ</name>